<reference evidence="2" key="2">
    <citation type="submission" date="2023-05" db="EMBL/GenBank/DDBJ databases">
        <authorList>
            <person name="Schelkunov M.I."/>
        </authorList>
    </citation>
    <scope>NUCLEOTIDE SEQUENCE</scope>
    <source>
        <strain evidence="2">Hsosn_3</strain>
        <tissue evidence="2">Leaf</tissue>
    </source>
</reference>
<evidence type="ECO:0000313" key="3">
    <source>
        <dbReference type="Proteomes" id="UP001237642"/>
    </source>
</evidence>
<sequence>MDIGYGTRLVGCSFPGGGGGCCRSTAADRGRSRRHGGVASARFGIAKHGYPELRIRVRALQAATLDLDENGGNAASDENLGSSAGETANSAGIGGACMTGFVNKKRPITYGLVPPMQIICTVYIPRERAHHRLSGAQESCRKRGGGGAALSENIGNGVSDENIGDSDDMGAKSTDRVFLSSSDATKTYLNIEYPPLDDLGANMLLITGKTLETLPQLVAKRFVSPEENNLEDLTIEGIL</sequence>
<evidence type="ECO:0000313" key="2">
    <source>
        <dbReference type="EMBL" id="KAK1360090.1"/>
    </source>
</evidence>
<reference evidence="2" key="1">
    <citation type="submission" date="2023-02" db="EMBL/GenBank/DDBJ databases">
        <title>Genome of toxic invasive species Heracleum sosnowskyi carries increased number of genes despite the absence of recent whole-genome duplications.</title>
        <authorList>
            <person name="Schelkunov M."/>
            <person name="Shtratnikova V."/>
            <person name="Makarenko M."/>
            <person name="Klepikova A."/>
            <person name="Omelchenko D."/>
            <person name="Novikova G."/>
            <person name="Obukhova E."/>
            <person name="Bogdanov V."/>
            <person name="Penin A."/>
            <person name="Logacheva M."/>
        </authorList>
    </citation>
    <scope>NUCLEOTIDE SEQUENCE</scope>
    <source>
        <strain evidence="2">Hsosn_3</strain>
        <tissue evidence="2">Leaf</tissue>
    </source>
</reference>
<gene>
    <name evidence="2" type="ORF">POM88_044564</name>
</gene>
<dbReference type="EMBL" id="JAUIZM010000010">
    <property type="protein sequence ID" value="KAK1360090.1"/>
    <property type="molecule type" value="Genomic_DNA"/>
</dbReference>
<dbReference type="Proteomes" id="UP001237642">
    <property type="component" value="Unassembled WGS sequence"/>
</dbReference>
<name>A0AAD8M314_9APIA</name>
<dbReference type="AlphaFoldDB" id="A0AAD8M314"/>
<proteinExistence type="predicted"/>
<organism evidence="2 3">
    <name type="scientific">Heracleum sosnowskyi</name>
    <dbReference type="NCBI Taxonomy" id="360622"/>
    <lineage>
        <taxon>Eukaryota</taxon>
        <taxon>Viridiplantae</taxon>
        <taxon>Streptophyta</taxon>
        <taxon>Embryophyta</taxon>
        <taxon>Tracheophyta</taxon>
        <taxon>Spermatophyta</taxon>
        <taxon>Magnoliopsida</taxon>
        <taxon>eudicotyledons</taxon>
        <taxon>Gunneridae</taxon>
        <taxon>Pentapetalae</taxon>
        <taxon>asterids</taxon>
        <taxon>campanulids</taxon>
        <taxon>Apiales</taxon>
        <taxon>Apiaceae</taxon>
        <taxon>Apioideae</taxon>
        <taxon>apioid superclade</taxon>
        <taxon>Tordylieae</taxon>
        <taxon>Tordyliinae</taxon>
        <taxon>Heracleum</taxon>
    </lineage>
</organism>
<protein>
    <submittedName>
        <fullName evidence="2">Uncharacterized protein</fullName>
    </submittedName>
</protein>
<evidence type="ECO:0000256" key="1">
    <source>
        <dbReference type="SAM" id="MobiDB-lite"/>
    </source>
</evidence>
<comment type="caution">
    <text evidence="2">The sequence shown here is derived from an EMBL/GenBank/DDBJ whole genome shotgun (WGS) entry which is preliminary data.</text>
</comment>
<feature type="region of interest" description="Disordered" evidence="1">
    <location>
        <begin position="137"/>
        <end position="167"/>
    </location>
</feature>
<keyword evidence="3" id="KW-1185">Reference proteome</keyword>
<accession>A0AAD8M314</accession>